<dbReference type="InterPro" id="IPR036291">
    <property type="entry name" value="NAD(P)-bd_dom_sf"/>
</dbReference>
<dbReference type="Gene3D" id="3.40.50.720">
    <property type="entry name" value="NAD(P)-binding Rossmann-like Domain"/>
    <property type="match status" value="1"/>
</dbReference>
<evidence type="ECO:0000256" key="2">
    <source>
        <dbReference type="ARBA" id="ARBA00023002"/>
    </source>
</evidence>
<dbReference type="Pfam" id="PF13561">
    <property type="entry name" value="adh_short_C2"/>
    <property type="match status" value="1"/>
</dbReference>
<proteinExistence type="inferred from homology"/>
<evidence type="ECO:0000313" key="5">
    <source>
        <dbReference type="Proteomes" id="UP000305282"/>
    </source>
</evidence>
<sequence length="265" mass="26902">MDLQLAGRVVLVTGGSDGLGAALVRTLAAEGAKVAFCGRDETRLRSVAEAASGSAGSAGAGGEVLPVVADVREPADLERFVAAAAERWGAVDALVNNAGASAAGPFERQTDEVWQGDLDLKLHAAVRASRLVLPHLRRVGGGSIVNSLSISARTPGAGSLPTSVTRAAGLALTKALSKEFGPDNVRVNAVLIGLVESGQWDRAAATQGVGVDELYARMGRDSGIPLGRVGRAQEFADLVAFLISARAAYITGTAVNLDGGLSPVA</sequence>
<dbReference type="AlphaFoldDB" id="A0A4S5ESB7"/>
<reference evidence="4 5" key="1">
    <citation type="submission" date="2019-04" db="EMBL/GenBank/DDBJ databases">
        <title>Draft genome sequences for three unisolated Alnus-infective Frankia Sp+ strains, AgTrS, AiOr and AvVan, the first sequenced Frankia strains able to sporulate in-planta.</title>
        <authorList>
            <person name="Bethencourt L."/>
            <person name="Vautrin F."/>
            <person name="Taib N."/>
            <person name="Dubost A."/>
            <person name="Castro-Garcia L."/>
            <person name="Imbaud O."/>
            <person name="Abrouk D."/>
            <person name="Fournier P."/>
            <person name="Briolay J."/>
            <person name="Nguyen A."/>
            <person name="Normand P."/>
            <person name="Fernandez M.P."/>
            <person name="Brochier-Armanet C."/>
            <person name="Herrera-Belaroussi A."/>
        </authorList>
    </citation>
    <scope>NUCLEOTIDE SEQUENCE [LARGE SCALE GENOMIC DNA]</scope>
    <source>
        <strain evidence="4 5">AvVan</strain>
    </source>
</reference>
<comment type="similarity">
    <text evidence="1">Belongs to the short-chain dehydrogenases/reductases (SDR) family.</text>
</comment>
<dbReference type="PANTHER" id="PTHR42879:SF6">
    <property type="entry name" value="NADPH-DEPENDENT REDUCTASE BACG"/>
    <property type="match status" value="1"/>
</dbReference>
<gene>
    <name evidence="4" type="ORF">E7Y31_05600</name>
</gene>
<evidence type="ECO:0000259" key="3">
    <source>
        <dbReference type="SMART" id="SM00822"/>
    </source>
</evidence>
<dbReference type="InterPro" id="IPR057326">
    <property type="entry name" value="KR_dom"/>
</dbReference>
<dbReference type="InterPro" id="IPR002347">
    <property type="entry name" value="SDR_fam"/>
</dbReference>
<dbReference type="EMBL" id="SSXH01000082">
    <property type="protein sequence ID" value="THJ75415.1"/>
    <property type="molecule type" value="Genomic_DNA"/>
</dbReference>
<evidence type="ECO:0000256" key="1">
    <source>
        <dbReference type="ARBA" id="ARBA00006484"/>
    </source>
</evidence>
<dbReference type="OrthoDB" id="8959163at2"/>
<dbReference type="PRINTS" id="PR00080">
    <property type="entry name" value="SDRFAMILY"/>
</dbReference>
<dbReference type="PRINTS" id="PR00081">
    <property type="entry name" value="GDHRDH"/>
</dbReference>
<keyword evidence="5" id="KW-1185">Reference proteome</keyword>
<dbReference type="Proteomes" id="UP000305282">
    <property type="component" value="Unassembled WGS sequence"/>
</dbReference>
<dbReference type="PANTHER" id="PTHR42879">
    <property type="entry name" value="3-OXOACYL-(ACYL-CARRIER-PROTEIN) REDUCTASE"/>
    <property type="match status" value="1"/>
</dbReference>
<comment type="caution">
    <text evidence="4">The sequence shown here is derived from an EMBL/GenBank/DDBJ whole genome shotgun (WGS) entry which is preliminary data.</text>
</comment>
<name>A0A4S5ESB7_9ACTN</name>
<organism evidence="4 5">
    <name type="scientific">Candidatus Frankia alpina</name>
    <dbReference type="NCBI Taxonomy" id="2699483"/>
    <lineage>
        <taxon>Bacteria</taxon>
        <taxon>Bacillati</taxon>
        <taxon>Actinomycetota</taxon>
        <taxon>Actinomycetes</taxon>
        <taxon>Frankiales</taxon>
        <taxon>Frankiaceae</taxon>
        <taxon>Frankia</taxon>
    </lineage>
</organism>
<evidence type="ECO:0000313" key="4">
    <source>
        <dbReference type="EMBL" id="THJ75415.1"/>
    </source>
</evidence>
<dbReference type="FunFam" id="3.40.50.720:FF:000084">
    <property type="entry name" value="Short-chain dehydrogenase reductase"/>
    <property type="match status" value="1"/>
</dbReference>
<protein>
    <submittedName>
        <fullName evidence="4">SDR family oxidoreductase</fullName>
    </submittedName>
</protein>
<dbReference type="SUPFAM" id="SSF51735">
    <property type="entry name" value="NAD(P)-binding Rossmann-fold domains"/>
    <property type="match status" value="1"/>
</dbReference>
<keyword evidence="2" id="KW-0560">Oxidoreductase</keyword>
<dbReference type="SMART" id="SM00822">
    <property type="entry name" value="PKS_KR"/>
    <property type="match status" value="1"/>
</dbReference>
<dbReference type="GO" id="GO:0016491">
    <property type="term" value="F:oxidoreductase activity"/>
    <property type="evidence" value="ECO:0007669"/>
    <property type="project" value="UniProtKB-KW"/>
</dbReference>
<accession>A0A4S5ESB7</accession>
<dbReference type="RefSeq" id="WP_136447235.1">
    <property type="nucleotide sequence ID" value="NZ_SSXH01000082.1"/>
</dbReference>
<feature type="domain" description="Ketoreductase" evidence="3">
    <location>
        <begin position="8"/>
        <end position="171"/>
    </location>
</feature>
<dbReference type="InterPro" id="IPR050259">
    <property type="entry name" value="SDR"/>
</dbReference>